<keyword evidence="3" id="KW-0378">Hydrolase</keyword>
<feature type="chain" id="PRO_5040420519" evidence="1">
    <location>
        <begin position="17"/>
        <end position="339"/>
    </location>
</feature>
<evidence type="ECO:0000313" key="3">
    <source>
        <dbReference type="EMBL" id="OCB86323.1"/>
    </source>
</evidence>
<dbReference type="PANTHER" id="PTHR10963:SF24">
    <property type="entry name" value="GLYCOSIDASE C21B10.07-RELATED"/>
    <property type="match status" value="1"/>
</dbReference>
<dbReference type="GO" id="GO:0004553">
    <property type="term" value="F:hydrolase activity, hydrolyzing O-glycosyl compounds"/>
    <property type="evidence" value="ECO:0007669"/>
    <property type="project" value="InterPro"/>
</dbReference>
<dbReference type="CDD" id="cd02181">
    <property type="entry name" value="GH16_fungal_Lam16A_glucanase"/>
    <property type="match status" value="1"/>
</dbReference>
<dbReference type="InterPro" id="IPR050546">
    <property type="entry name" value="Glycosyl_Hydrlase_16"/>
</dbReference>
<feature type="signal peptide" evidence="1">
    <location>
        <begin position="1"/>
        <end position="16"/>
    </location>
</feature>
<keyword evidence="4" id="KW-1185">Reference proteome</keyword>
<dbReference type="OrthoDB" id="192832at2759"/>
<dbReference type="PANTHER" id="PTHR10963">
    <property type="entry name" value="GLYCOSYL HYDROLASE-RELATED"/>
    <property type="match status" value="1"/>
</dbReference>
<dbReference type="InterPro" id="IPR013320">
    <property type="entry name" value="ConA-like_dom_sf"/>
</dbReference>
<protein>
    <submittedName>
        <fullName evidence="3">Glycoside hydrolase family 16 protein</fullName>
    </submittedName>
</protein>
<evidence type="ECO:0000313" key="4">
    <source>
        <dbReference type="Proteomes" id="UP000757232"/>
    </source>
</evidence>
<dbReference type="AlphaFoldDB" id="A0A9Q5HUP0"/>
<organism evidence="3 4">
    <name type="scientific">Sanghuangporus baumii</name>
    <name type="common">Phellinus baumii</name>
    <dbReference type="NCBI Taxonomy" id="108892"/>
    <lineage>
        <taxon>Eukaryota</taxon>
        <taxon>Fungi</taxon>
        <taxon>Dikarya</taxon>
        <taxon>Basidiomycota</taxon>
        <taxon>Agaricomycotina</taxon>
        <taxon>Agaricomycetes</taxon>
        <taxon>Hymenochaetales</taxon>
        <taxon>Hymenochaetaceae</taxon>
        <taxon>Sanghuangporus</taxon>
    </lineage>
</organism>
<name>A0A9Q5HUP0_SANBA</name>
<keyword evidence="1" id="KW-0732">Signal</keyword>
<sequence length="339" mass="36688">MYLSAALLALPFAALAVSGRSLDSRRLADHNKRFHRRSSYSLVDFHQGDSFFDGFDFYSDADPTNGMVNYLSQEDATNANLAHVQSDGTTVLAVDNADDLSEGEYRNSVRIQSKNSYSKGLIIADIYAMPHGCSVWPALWLVGPDWPNNGEIDILEGVNEYQYNQYTLHTSDGCTLDESPTSSTVNETTGKIQAFAANILGTTCASSGSSNAGCGFSDPYTTSYGHGFNMIAGGVFATLIDDSGVSIWRFERGSIPSDIDAQTPDPSSWGVPMAFWSSSTCDVDQYFKDMSIVINTTLCGDWAGSAFSSTCSGTCSAAVANSTNFDYAQWKLNYVAVYQ</sequence>
<gene>
    <name evidence="3" type="ORF">A7U60_g6637</name>
</gene>
<proteinExistence type="predicted"/>
<dbReference type="Gene3D" id="2.60.120.200">
    <property type="match status" value="1"/>
</dbReference>
<dbReference type="Proteomes" id="UP000757232">
    <property type="component" value="Unassembled WGS sequence"/>
</dbReference>
<comment type="caution">
    <text evidence="3">The sequence shown here is derived from an EMBL/GenBank/DDBJ whole genome shotgun (WGS) entry which is preliminary data.</text>
</comment>
<dbReference type="InterPro" id="IPR000757">
    <property type="entry name" value="Beta-glucanase-like"/>
</dbReference>
<dbReference type="SUPFAM" id="SSF49899">
    <property type="entry name" value="Concanavalin A-like lectins/glucanases"/>
    <property type="match status" value="1"/>
</dbReference>
<feature type="domain" description="GH16" evidence="2">
    <location>
        <begin position="38"/>
        <end position="339"/>
    </location>
</feature>
<dbReference type="PROSITE" id="PS51762">
    <property type="entry name" value="GH16_2"/>
    <property type="match status" value="1"/>
</dbReference>
<reference evidence="3" key="1">
    <citation type="submission" date="2016-06" db="EMBL/GenBank/DDBJ databases">
        <title>Draft Genome sequence of the fungus Inonotus baumii.</title>
        <authorList>
            <person name="Zhu H."/>
            <person name="Lin W."/>
        </authorList>
    </citation>
    <scope>NUCLEOTIDE SEQUENCE</scope>
    <source>
        <strain evidence="3">821</strain>
    </source>
</reference>
<dbReference type="EMBL" id="LNZH02000203">
    <property type="protein sequence ID" value="OCB86323.1"/>
    <property type="molecule type" value="Genomic_DNA"/>
</dbReference>
<evidence type="ECO:0000259" key="2">
    <source>
        <dbReference type="PROSITE" id="PS51762"/>
    </source>
</evidence>
<dbReference type="Pfam" id="PF26113">
    <property type="entry name" value="GH16_XgeA"/>
    <property type="match status" value="1"/>
</dbReference>
<dbReference type="GO" id="GO:0009251">
    <property type="term" value="P:glucan catabolic process"/>
    <property type="evidence" value="ECO:0007669"/>
    <property type="project" value="TreeGrafter"/>
</dbReference>
<evidence type="ECO:0000256" key="1">
    <source>
        <dbReference type="SAM" id="SignalP"/>
    </source>
</evidence>
<accession>A0A9Q5HUP0</accession>